<dbReference type="RefSeq" id="WP_339093810.1">
    <property type="nucleotide sequence ID" value="NZ_LR743508.1"/>
</dbReference>
<sequence>MQYAIFVSGKKGQEVLHTAPVAEHDARYLGERALPTLQPLDDETYLNGPAMILHTGARSSYVLDGHDLLWCVEWEPGLLVLRFSPDGRMAWTALRSPVPGFGGRKPMPQDLEGYDEDAEDPQYNLVFHAWDAQFDEFSREHFGFAPAGDEAIQRHASALRHPDSLAGQARARNAREQKAWIAECQRRIASWAGEGLRLG</sequence>
<name>A0A679JEA2_VARPD</name>
<dbReference type="AlphaFoldDB" id="A0A679JEA2"/>
<proteinExistence type="predicted"/>
<accession>A0A679JEA2</accession>
<reference evidence="1" key="1">
    <citation type="submission" date="2019-12" db="EMBL/GenBank/DDBJ databases">
        <authorList>
            <person name="Cremers G."/>
        </authorList>
    </citation>
    <scope>NUCLEOTIDE SEQUENCE</scope>
    <source>
        <strain evidence="1">Vvax</strain>
    </source>
</reference>
<gene>
    <name evidence="1" type="ORF">VVAX_06058</name>
</gene>
<organism evidence="1">
    <name type="scientific">Variovorax paradoxus</name>
    <dbReference type="NCBI Taxonomy" id="34073"/>
    <lineage>
        <taxon>Bacteria</taxon>
        <taxon>Pseudomonadati</taxon>
        <taxon>Pseudomonadota</taxon>
        <taxon>Betaproteobacteria</taxon>
        <taxon>Burkholderiales</taxon>
        <taxon>Comamonadaceae</taxon>
        <taxon>Variovorax</taxon>
    </lineage>
</organism>
<dbReference type="EMBL" id="LR743508">
    <property type="protein sequence ID" value="CAA2109786.1"/>
    <property type="molecule type" value="Genomic_DNA"/>
</dbReference>
<protein>
    <submittedName>
        <fullName evidence="1">Uncharacterized protein</fullName>
    </submittedName>
</protein>
<evidence type="ECO:0000313" key="1">
    <source>
        <dbReference type="EMBL" id="CAA2109786.1"/>
    </source>
</evidence>